<dbReference type="InterPro" id="IPR029056">
    <property type="entry name" value="Ribokinase-like"/>
</dbReference>
<dbReference type="PANTHER" id="PTHR10584">
    <property type="entry name" value="SUGAR KINASE"/>
    <property type="match status" value="1"/>
</dbReference>
<reference evidence="4 5" key="1">
    <citation type="journal article" date="2019" name="Nat. Microbiol.">
        <title>Mediterranean grassland soil C-N compound turnover is dependent on rainfall and depth, and is mediated by genomically divergent microorganisms.</title>
        <authorList>
            <person name="Diamond S."/>
            <person name="Andeer P.F."/>
            <person name="Li Z."/>
            <person name="Crits-Christoph A."/>
            <person name="Burstein D."/>
            <person name="Anantharaman K."/>
            <person name="Lane K.R."/>
            <person name="Thomas B.C."/>
            <person name="Pan C."/>
            <person name="Northen T.R."/>
            <person name="Banfield J.F."/>
        </authorList>
    </citation>
    <scope>NUCLEOTIDE SEQUENCE [LARGE SCALE GENOMIC DNA]</scope>
    <source>
        <strain evidence="4">WS_8</strain>
    </source>
</reference>
<dbReference type="EMBL" id="VBOY01000006">
    <property type="protein sequence ID" value="TMQ68636.1"/>
    <property type="molecule type" value="Genomic_DNA"/>
</dbReference>
<feature type="domain" description="Carbohydrate kinase PfkB" evidence="3">
    <location>
        <begin position="37"/>
        <end position="277"/>
    </location>
</feature>
<evidence type="ECO:0000256" key="1">
    <source>
        <dbReference type="ARBA" id="ARBA00022679"/>
    </source>
</evidence>
<dbReference type="AlphaFoldDB" id="A0A538TYA4"/>
<gene>
    <name evidence="4" type="ORF">E6K78_00495</name>
</gene>
<dbReference type="PANTHER" id="PTHR10584:SF166">
    <property type="entry name" value="RIBOKINASE"/>
    <property type="match status" value="1"/>
</dbReference>
<accession>A0A538TYA4</accession>
<dbReference type="GO" id="GO:0016301">
    <property type="term" value="F:kinase activity"/>
    <property type="evidence" value="ECO:0007669"/>
    <property type="project" value="UniProtKB-KW"/>
</dbReference>
<dbReference type="Pfam" id="PF00294">
    <property type="entry name" value="PfkB"/>
    <property type="match status" value="1"/>
</dbReference>
<dbReference type="Gene3D" id="3.40.1190.20">
    <property type="match status" value="1"/>
</dbReference>
<dbReference type="SUPFAM" id="SSF53613">
    <property type="entry name" value="Ribokinase-like"/>
    <property type="match status" value="1"/>
</dbReference>
<proteinExistence type="predicted"/>
<dbReference type="GO" id="GO:0005829">
    <property type="term" value="C:cytosol"/>
    <property type="evidence" value="ECO:0007669"/>
    <property type="project" value="TreeGrafter"/>
</dbReference>
<protein>
    <submittedName>
        <fullName evidence="4">Sugar kinase</fullName>
    </submittedName>
</protein>
<evidence type="ECO:0000259" key="3">
    <source>
        <dbReference type="Pfam" id="PF00294"/>
    </source>
</evidence>
<evidence type="ECO:0000313" key="4">
    <source>
        <dbReference type="EMBL" id="TMQ68636.1"/>
    </source>
</evidence>
<dbReference type="Proteomes" id="UP000316609">
    <property type="component" value="Unassembled WGS sequence"/>
</dbReference>
<dbReference type="InterPro" id="IPR002173">
    <property type="entry name" value="Carboh/pur_kinase_PfkB_CS"/>
</dbReference>
<sequence>MNGGEILVVGSVALDSVRTPFGEATEALGGSASYFSLSASHFARVRMVAVVGEDFPERYRRTFEGRGVDLSGVETAAGATFRWKGEYSVELGHARTLETQLNVFGTFHPRLGHDHRACPFVFLANIDPDLQLEVLDQMREPRLTVSDTMNYWIARKPDRVIEVLRRVDVALLNEEEARALSGEVQLVRAASNLVERGAKAVVVKKGEHGALYRSRDTLFVMPAYPVPGLSDPTGAGDSFAGGFLGWIARSRKSDGGALRQALACGTAMSSLAIEAFSPVRLVEASAEEITDRLVTLHRMVSFDVPRPFD</sequence>
<evidence type="ECO:0000256" key="2">
    <source>
        <dbReference type="ARBA" id="ARBA00022777"/>
    </source>
</evidence>
<keyword evidence="2 4" id="KW-0418">Kinase</keyword>
<dbReference type="PROSITE" id="PS00584">
    <property type="entry name" value="PFKB_KINASES_2"/>
    <property type="match status" value="1"/>
</dbReference>
<organism evidence="4 5">
    <name type="scientific">Eiseniibacteriota bacterium</name>
    <dbReference type="NCBI Taxonomy" id="2212470"/>
    <lineage>
        <taxon>Bacteria</taxon>
        <taxon>Candidatus Eiseniibacteriota</taxon>
    </lineage>
</organism>
<dbReference type="InterPro" id="IPR011611">
    <property type="entry name" value="PfkB_dom"/>
</dbReference>
<name>A0A538TYA4_UNCEI</name>
<keyword evidence="1" id="KW-0808">Transferase</keyword>
<evidence type="ECO:0000313" key="5">
    <source>
        <dbReference type="Proteomes" id="UP000316609"/>
    </source>
</evidence>
<comment type="caution">
    <text evidence="4">The sequence shown here is derived from an EMBL/GenBank/DDBJ whole genome shotgun (WGS) entry which is preliminary data.</text>
</comment>